<dbReference type="EMBL" id="BSXV01000476">
    <property type="protein sequence ID" value="GME89260.1"/>
    <property type="molecule type" value="Genomic_DNA"/>
</dbReference>
<proteinExistence type="predicted"/>
<comment type="caution">
    <text evidence="1">The sequence shown here is derived from an EMBL/GenBank/DDBJ whole genome shotgun (WGS) entry which is preliminary data.</text>
</comment>
<organism evidence="1 2">
    <name type="scientific">Candida boidinii</name>
    <name type="common">Yeast</name>
    <dbReference type="NCBI Taxonomy" id="5477"/>
    <lineage>
        <taxon>Eukaryota</taxon>
        <taxon>Fungi</taxon>
        <taxon>Dikarya</taxon>
        <taxon>Ascomycota</taxon>
        <taxon>Saccharomycotina</taxon>
        <taxon>Pichiomycetes</taxon>
        <taxon>Pichiales</taxon>
        <taxon>Pichiaceae</taxon>
        <taxon>Ogataea</taxon>
        <taxon>Ogataea/Candida clade</taxon>
    </lineage>
</organism>
<evidence type="ECO:0000313" key="2">
    <source>
        <dbReference type="Proteomes" id="UP001165101"/>
    </source>
</evidence>
<name>A0ACB5TIA5_CANBO</name>
<accession>A0ACB5TIA5</accession>
<protein>
    <submittedName>
        <fullName evidence="1">Unnamed protein product</fullName>
    </submittedName>
</protein>
<dbReference type="Proteomes" id="UP001165101">
    <property type="component" value="Unassembled WGS sequence"/>
</dbReference>
<reference evidence="1" key="1">
    <citation type="submission" date="2023-04" db="EMBL/GenBank/DDBJ databases">
        <title>Candida boidinii NBRC 1967.</title>
        <authorList>
            <person name="Ichikawa N."/>
            <person name="Sato H."/>
            <person name="Tonouchi N."/>
        </authorList>
    </citation>
    <scope>NUCLEOTIDE SEQUENCE</scope>
    <source>
        <strain evidence="1">NBRC 1967</strain>
    </source>
</reference>
<gene>
    <name evidence="1" type="ORF">Cboi01_000132700</name>
</gene>
<sequence length="1007" mass="116699">MSDWDDADMYDDEEDEEELSFEDTDEELGEANDVQDDNAELDGSDNKLQNFDFEGQYFWGKELKEDDKLLDAIDIFKKIIEFHNDNDIEKDDKLKPVNNNNNKNKNKDEYIFKSIKQCMKCYFELKNYDQILELLDLFFKQLPLVNLSYGETSFTKLVNKYDRDNNSEFLNKFYDRIINYLEIINSNNNKLENYNSNIKSYSTMKFERVWLRCNLRKTNLLIENKNYNESLRILNILEKNCEFSTESIKTTFLIEIISNKIIISMANGFNIKELKYLSDKAKKLMYGVPHSRIIGIVKECMGLVNMYYNDYLNASINFNESFKNFNESGDERRIEVLSKLIISNILCESKINPFKLNEFQIFVKNNLKIQKLMILYNSIQDLNLKKFNNLIKRDEIFKKILNDDYFLNKYLKNFEELLISKFLINYFKNFKFVSLNYLSIKLEMSIDELEDLLIKLINKGDLINIKLDLVNELVIINDFKNNNNYNYNSTMWSKTFNTIEFLNNLNSINNNYKNNNNNNNENCNSASTENSGSSTSTTTINTNNNFNINSNYNINKDNVENSGDISISTAGINNTNGNSTTTGNLNSNNNYTFKNVTSMINNGNGILLDTDFFNIELSKNRLFKLLGGNLNNIINNKQELTNFISNFIKYIYSSLPKPKKLKLSHIEKIKIENLNKENEKLNKINKLLKNFNSNINNNDNNNNLELDLNSIDFSNINSNFNSEIDYNIEEVLQSTLLGELDIPHDHDNDDEDDEDNDLQNDGLNEDGEYIDDYDQFDEIEYDNNDDVDEIEDEDEDDDDIDEEEGEDDNNTTCVNTEGDNGNNSVKSTVDERNAESLRHDTTQGIDSMNIESEDSSNKKTRRTSSKSKSRRSGSDNLKTSTKDRRYHGNDGDSTGSKNTKSSKVKNNNQLKKSTDLLSLFNSKKNKKTLEKLIEHLKNCNYVDNDDDDDDENSKIDVNLLTNIFKLVSAIDNYELKLMNGIEGLDISNNINRESISVSASVDNSSKQ</sequence>
<keyword evidence="2" id="KW-1185">Reference proteome</keyword>
<evidence type="ECO:0000313" key="1">
    <source>
        <dbReference type="EMBL" id="GME89260.1"/>
    </source>
</evidence>